<keyword evidence="3" id="KW-0732">Signal</keyword>
<keyword evidence="2" id="KW-0813">Transport</keyword>
<dbReference type="InterPro" id="IPR050490">
    <property type="entry name" value="Bact_solute-bd_prot1"/>
</dbReference>
<evidence type="ECO:0000313" key="5">
    <source>
        <dbReference type="Proteomes" id="UP000292373"/>
    </source>
</evidence>
<evidence type="ECO:0000256" key="1">
    <source>
        <dbReference type="ARBA" id="ARBA00008520"/>
    </source>
</evidence>
<dbReference type="Gene3D" id="3.40.190.10">
    <property type="entry name" value="Periplasmic binding protein-like II"/>
    <property type="match status" value="2"/>
</dbReference>
<accession>A0A4V2JSL4</accession>
<feature type="chain" id="PRO_5039321403" evidence="3">
    <location>
        <begin position="24"/>
        <end position="469"/>
    </location>
</feature>
<dbReference type="Proteomes" id="UP000292373">
    <property type="component" value="Unassembled WGS sequence"/>
</dbReference>
<evidence type="ECO:0000313" key="4">
    <source>
        <dbReference type="EMBL" id="TBT86518.1"/>
    </source>
</evidence>
<dbReference type="RefSeq" id="WP_131167303.1">
    <property type="nucleotide sequence ID" value="NZ_SDMQ01000003.1"/>
</dbReference>
<comment type="similarity">
    <text evidence="1">Belongs to the bacterial solute-binding protein 1 family.</text>
</comment>
<dbReference type="PROSITE" id="PS51257">
    <property type="entry name" value="PROKAR_LIPOPROTEIN"/>
    <property type="match status" value="1"/>
</dbReference>
<sequence length="469" mass="49843">MTSKTKRGIFVALSAGAVLAVSACSGGATPAPGGSTASGGTDGSATDCAAFESYGDLSGKTVTVYTSIASDAEAEPHIDAFVPFEECTGAKVEYEGSREFEAQLPVRVKAGNAPDLAYIPQPGLLQTLVKENADKVVPVGEAATANVDKYYKEFWKSVGMVDGKYYGIPIGANAKSFVWYSPKVFAEKGYEIPKTWAELIALSDQIAADIPADDTTTKPWCAGIESGGATGWPATDWVEDMMLRVGTPEQYDQWVNHEIPFNDPTVVKAIDQAGSILKNEKYVNGGLGGITTIATTPFTDAGFPILDGMCFMHRQASFYQANWQTADPDAEVSENGDVWAFPLPGESATPPVLVGGEFALAFRDAPEVAALQAYLTSPEWSNAKADATPNGGWLSANSELDPNKLVKPIDKMSYELITADDAVVRFDGSDLMPSAVGAGSFWKEMTDWIALGKSTQDAATAIETSWPKQ</sequence>
<dbReference type="PANTHER" id="PTHR43649">
    <property type="entry name" value="ARABINOSE-BINDING PROTEIN-RELATED"/>
    <property type="match status" value="1"/>
</dbReference>
<dbReference type="PANTHER" id="PTHR43649:SF29">
    <property type="entry name" value="OSMOPROTECTIVE COMPOUNDS-BINDING PROTEIN GGTB"/>
    <property type="match status" value="1"/>
</dbReference>
<comment type="caution">
    <text evidence="4">The sequence shown here is derived from an EMBL/GenBank/DDBJ whole genome shotgun (WGS) entry which is preliminary data.</text>
</comment>
<evidence type="ECO:0000256" key="2">
    <source>
        <dbReference type="ARBA" id="ARBA00022448"/>
    </source>
</evidence>
<name>A0A4V2JSL4_9ACTN</name>
<organism evidence="4 5">
    <name type="scientific">Propioniciclava sinopodophylli</name>
    <dbReference type="NCBI Taxonomy" id="1837344"/>
    <lineage>
        <taxon>Bacteria</taxon>
        <taxon>Bacillati</taxon>
        <taxon>Actinomycetota</taxon>
        <taxon>Actinomycetes</taxon>
        <taxon>Propionibacteriales</taxon>
        <taxon>Propionibacteriaceae</taxon>
        <taxon>Propioniciclava</taxon>
    </lineage>
</organism>
<dbReference type="SUPFAM" id="SSF53850">
    <property type="entry name" value="Periplasmic binding protein-like II"/>
    <property type="match status" value="1"/>
</dbReference>
<evidence type="ECO:0000256" key="3">
    <source>
        <dbReference type="SAM" id="SignalP"/>
    </source>
</evidence>
<dbReference type="EMBL" id="SDMQ01000003">
    <property type="protein sequence ID" value="TBT86518.1"/>
    <property type="molecule type" value="Genomic_DNA"/>
</dbReference>
<dbReference type="OrthoDB" id="8663148at2"/>
<proteinExistence type="inferred from homology"/>
<feature type="signal peptide" evidence="3">
    <location>
        <begin position="1"/>
        <end position="23"/>
    </location>
</feature>
<keyword evidence="5" id="KW-1185">Reference proteome</keyword>
<dbReference type="AlphaFoldDB" id="A0A4V2JSL4"/>
<protein>
    <submittedName>
        <fullName evidence="4">Carbohydrate ABC transporter substrate-binding protein</fullName>
    </submittedName>
</protein>
<gene>
    <name evidence="4" type="ORF">ET989_04160</name>
</gene>
<reference evidence="4 5" key="1">
    <citation type="submission" date="2019-01" db="EMBL/GenBank/DDBJ databases">
        <title>Lactibacter flavus gen. nov., sp. nov., a novel bacterium of the family Propionibacteriaceae isolated from raw milk and dairy products.</title>
        <authorList>
            <person name="Huptas C."/>
            <person name="Wenning M."/>
            <person name="Breitenwieser F."/>
            <person name="Doll E."/>
            <person name="Von Neubeck M."/>
            <person name="Busse H.-J."/>
            <person name="Scherer S."/>
        </authorList>
    </citation>
    <scope>NUCLEOTIDE SEQUENCE [LARGE SCALE GENOMIC DNA]</scope>
    <source>
        <strain evidence="4 5">KCTC 33808</strain>
    </source>
</reference>